<dbReference type="SUPFAM" id="SSF51735">
    <property type="entry name" value="NAD(P)-binding Rossmann-fold domains"/>
    <property type="match status" value="1"/>
</dbReference>
<dbReference type="Pfam" id="PF13561">
    <property type="entry name" value="adh_short_C2"/>
    <property type="match status" value="1"/>
</dbReference>
<dbReference type="PANTHER" id="PTHR45458">
    <property type="entry name" value="SHORT-CHAIN DEHYDROGENASE/REDUCTASE SDR"/>
    <property type="match status" value="1"/>
</dbReference>
<evidence type="ECO:0000313" key="2">
    <source>
        <dbReference type="Proteomes" id="UP000030341"/>
    </source>
</evidence>
<dbReference type="EMBL" id="CP009888">
    <property type="protein sequence ID" value="AIY63868.1"/>
    <property type="molecule type" value="Genomic_DNA"/>
</dbReference>
<evidence type="ECO:0008006" key="3">
    <source>
        <dbReference type="Google" id="ProtNLM"/>
    </source>
</evidence>
<dbReference type="PANTHER" id="PTHR45458:SF1">
    <property type="entry name" value="SHORT CHAIN DEHYDROGENASE"/>
    <property type="match status" value="1"/>
</dbReference>
<dbReference type="KEGG" id="pseo:OM33_00860"/>
<dbReference type="InterPro" id="IPR002347">
    <property type="entry name" value="SDR_fam"/>
</dbReference>
<dbReference type="Proteomes" id="UP000030341">
    <property type="component" value="Chromosome 1"/>
</dbReference>
<dbReference type="OrthoDB" id="9785826at2"/>
<accession>A0A0A7EBJ4</accession>
<dbReference type="AlphaFoldDB" id="A0A0A7EBJ4"/>
<protein>
    <recommendedName>
        <fullName evidence="3">Short-chain dehydrogenase</fullName>
    </recommendedName>
</protein>
<dbReference type="HOGENOM" id="CLU_010194_9_7_6"/>
<name>A0A0A7EBJ4_9GAMM</name>
<evidence type="ECO:0000313" key="1">
    <source>
        <dbReference type="EMBL" id="AIY63868.1"/>
    </source>
</evidence>
<reference evidence="1 2" key="1">
    <citation type="submission" date="2014-11" db="EMBL/GenBank/DDBJ databases">
        <title>Complete Genome Sequence of Pseudoalteromonas sp. Strain OCN003 Isolated from Kaneohe Bay, Oahu, Hawaii.</title>
        <authorList>
            <person name="Beurmann S."/>
            <person name="Videau P."/>
            <person name="Ushijima B."/>
            <person name="Smith A.M."/>
            <person name="Aeby G.S."/>
            <person name="Callahan S.M."/>
            <person name="Belcaid M."/>
        </authorList>
    </citation>
    <scope>NUCLEOTIDE SEQUENCE [LARGE SCALE GENOMIC DNA]</scope>
    <source>
        <strain evidence="1 2">OCN003</strain>
    </source>
</reference>
<dbReference type="eggNOG" id="COG1028">
    <property type="taxonomic scope" value="Bacteria"/>
</dbReference>
<dbReference type="InterPro" id="IPR052184">
    <property type="entry name" value="SDR_enzymes"/>
</dbReference>
<organism evidence="1 2">
    <name type="scientific">Pseudoalteromonas piratica</name>
    <dbReference type="NCBI Taxonomy" id="1348114"/>
    <lineage>
        <taxon>Bacteria</taxon>
        <taxon>Pseudomonadati</taxon>
        <taxon>Pseudomonadota</taxon>
        <taxon>Gammaproteobacteria</taxon>
        <taxon>Alteromonadales</taxon>
        <taxon>Pseudoalteromonadaceae</taxon>
        <taxon>Pseudoalteromonas</taxon>
    </lineage>
</organism>
<dbReference type="Gene3D" id="3.40.50.720">
    <property type="entry name" value="NAD(P)-binding Rossmann-like Domain"/>
    <property type="match status" value="1"/>
</dbReference>
<dbReference type="InterPro" id="IPR036291">
    <property type="entry name" value="NAD(P)-bd_dom_sf"/>
</dbReference>
<dbReference type="RefSeq" id="WP_038637507.1">
    <property type="nucleotide sequence ID" value="NZ_CP009888.1"/>
</dbReference>
<gene>
    <name evidence="1" type="ORF">OM33_00860</name>
</gene>
<dbReference type="GO" id="GO:0016616">
    <property type="term" value="F:oxidoreductase activity, acting on the CH-OH group of donors, NAD or NADP as acceptor"/>
    <property type="evidence" value="ECO:0007669"/>
    <property type="project" value="TreeGrafter"/>
</dbReference>
<keyword evidence="2" id="KW-1185">Reference proteome</keyword>
<sequence>MKKSLIIGAGGIGLAVAEQLHQQNDHSITLITSNKALASDTRFNVMLVENHSEEQVASCLATLSVKFDQVFCCLGMLHQDQIQPEKNLSQWRVESAMALMQANAFAPMSYLVHLQKRLAPNCKLAFLSARVGSISDNRLGGWYSYRMAKAALNMAIKTASVELARSNKGMCVFAFHPGTTDTKLSKPFQRNVPAEKLFTAQFSAECLIRLMSQVNEKDSGRFFAWDGQEIEW</sequence>
<dbReference type="STRING" id="1348114.OM33_00860"/>
<proteinExistence type="predicted"/>